<proteinExistence type="predicted"/>
<dbReference type="Gene3D" id="3.40.50.1820">
    <property type="entry name" value="alpha/beta hydrolase"/>
    <property type="match status" value="1"/>
</dbReference>
<feature type="domain" description="Lipase-like C-terminal" evidence="6">
    <location>
        <begin position="8"/>
        <end position="269"/>
    </location>
</feature>
<keyword evidence="3" id="KW-0732">Signal</keyword>
<reference evidence="7" key="1">
    <citation type="submission" date="2019-01" db="EMBL/GenBank/DDBJ databases">
        <title>Draft genome sequences of three monokaryotic isolates of the white-rot basidiomycete fungus Dichomitus squalens.</title>
        <authorList>
            <consortium name="DOE Joint Genome Institute"/>
            <person name="Lopez S.C."/>
            <person name="Andreopoulos B."/>
            <person name="Pangilinan J."/>
            <person name="Lipzen A."/>
            <person name="Riley R."/>
            <person name="Ahrendt S."/>
            <person name="Ng V."/>
            <person name="Barry K."/>
            <person name="Daum C."/>
            <person name="Grigoriev I.V."/>
            <person name="Hilden K.S."/>
            <person name="Makela M.R."/>
            <person name="de Vries R.P."/>
        </authorList>
    </citation>
    <scope>NUCLEOTIDE SEQUENCE [LARGE SCALE GENOMIC DNA]</scope>
    <source>
        <strain evidence="7">OM18370.1</strain>
    </source>
</reference>
<dbReference type="AlphaFoldDB" id="A0A4Q9N2K8"/>
<name>A0A4Q9N2K8_9APHY</name>
<organism evidence="7">
    <name type="scientific">Dichomitus squalens</name>
    <dbReference type="NCBI Taxonomy" id="114155"/>
    <lineage>
        <taxon>Eukaryota</taxon>
        <taxon>Fungi</taxon>
        <taxon>Dikarya</taxon>
        <taxon>Basidiomycota</taxon>
        <taxon>Agaricomycotina</taxon>
        <taxon>Agaricomycetes</taxon>
        <taxon>Polyporales</taxon>
        <taxon>Polyporaceae</taxon>
        <taxon>Dichomitus</taxon>
    </lineage>
</organism>
<dbReference type="PANTHER" id="PTHR34043">
    <property type="entry name" value="ALPHA/BETA-HYDROLASES SUPERFAMILY PROTEIN"/>
    <property type="match status" value="1"/>
</dbReference>
<keyword evidence="5" id="KW-0443">Lipid metabolism</keyword>
<evidence type="ECO:0000256" key="3">
    <source>
        <dbReference type="ARBA" id="ARBA00022729"/>
    </source>
</evidence>
<keyword evidence="2" id="KW-0964">Secreted</keyword>
<dbReference type="Proteomes" id="UP000292957">
    <property type="component" value="Unassembled WGS sequence"/>
</dbReference>
<protein>
    <submittedName>
        <fullName evidence="7">Alpha/beta-hydrolase</fullName>
    </submittedName>
</protein>
<evidence type="ECO:0000256" key="5">
    <source>
        <dbReference type="ARBA" id="ARBA00023098"/>
    </source>
</evidence>
<dbReference type="EMBL" id="ML143388">
    <property type="protein sequence ID" value="TBU34774.1"/>
    <property type="molecule type" value="Genomic_DNA"/>
</dbReference>
<comment type="subcellular location">
    <subcellularLocation>
        <location evidence="1">Secreted</location>
    </subcellularLocation>
</comment>
<dbReference type="PANTHER" id="PTHR34043:SF3">
    <property type="entry name" value="ALPHA_BETA-HYDROLASES SUPERFAMILY PROTEIN"/>
    <property type="match status" value="1"/>
</dbReference>
<dbReference type="OrthoDB" id="206848at2759"/>
<dbReference type="GO" id="GO:0005576">
    <property type="term" value="C:extracellular region"/>
    <property type="evidence" value="ECO:0007669"/>
    <property type="project" value="UniProtKB-SubCell"/>
</dbReference>
<evidence type="ECO:0000313" key="7">
    <source>
        <dbReference type="EMBL" id="TBU34774.1"/>
    </source>
</evidence>
<dbReference type="SUPFAM" id="SSF53474">
    <property type="entry name" value="alpha/beta-Hydrolases"/>
    <property type="match status" value="1"/>
</dbReference>
<gene>
    <name evidence="7" type="ORF">BD311DRAFT_784350</name>
</gene>
<dbReference type="Pfam" id="PF24708">
    <property type="entry name" value="Lip_C"/>
    <property type="match status" value="1"/>
</dbReference>
<dbReference type="InterPro" id="IPR056304">
    <property type="entry name" value="Lip-like_C"/>
</dbReference>
<dbReference type="GO" id="GO:0016787">
    <property type="term" value="F:hydrolase activity"/>
    <property type="evidence" value="ECO:0007669"/>
    <property type="project" value="UniProtKB-KW"/>
</dbReference>
<sequence>MAATPPTPLVIVEGFLSCAGALVWGHFEQYANHACQSNGEDDRRTIFTSVGLVSSLHDRACDLFYTLIGGTVDYGAKHARESGHSRFGRTHAQGLYPEWSSDRPLHFLGHSIGGPTLIKLQWLIATGFFGKQYHPDMILSISTVSAPFRGTQLVYTLGEDTRDAPNVRPLSAGNLLAKAIHVASYFAPFLPFLDLHAEARGLSFRDASFVSFLRQLWRSDWAESRDATPYDVTFAAADEREAVQEGKVNPNTYYRSYCATMSHTHTPSDAKSTPTLLQRISGWPLYFASRAIMTFRFSDLRPVPTFLETVGPTMPEDQHDADADLEDGLVDIDQGGGNDVSAALRANDGVVPLFSQWHPYDCKLTRCMHYSHSESVLNGPPEKSRYHEPPVGGVWHVHHLENAHHFSIAPVWLATESQKAFWTDLGHWLRAVDHARRHASGFGSVLPSNV</sequence>
<evidence type="ECO:0000256" key="1">
    <source>
        <dbReference type="ARBA" id="ARBA00004613"/>
    </source>
</evidence>
<dbReference type="GO" id="GO:0006629">
    <property type="term" value="P:lipid metabolic process"/>
    <property type="evidence" value="ECO:0007669"/>
    <property type="project" value="UniProtKB-KW"/>
</dbReference>
<evidence type="ECO:0000259" key="6">
    <source>
        <dbReference type="Pfam" id="PF24708"/>
    </source>
</evidence>
<evidence type="ECO:0000256" key="4">
    <source>
        <dbReference type="ARBA" id="ARBA00022801"/>
    </source>
</evidence>
<accession>A0A4Q9N2K8</accession>
<keyword evidence="4 7" id="KW-0378">Hydrolase</keyword>
<dbReference type="InterPro" id="IPR029058">
    <property type="entry name" value="AB_hydrolase_fold"/>
</dbReference>
<evidence type="ECO:0000256" key="2">
    <source>
        <dbReference type="ARBA" id="ARBA00022525"/>
    </source>
</evidence>